<feature type="transmembrane region" description="Helical" evidence="1">
    <location>
        <begin position="53"/>
        <end position="71"/>
    </location>
</feature>
<dbReference type="InterPro" id="IPR032820">
    <property type="entry name" value="ATPase_put"/>
</dbReference>
<dbReference type="Proteomes" id="UP001501436">
    <property type="component" value="Unassembled WGS sequence"/>
</dbReference>
<comment type="caution">
    <text evidence="2">The sequence shown here is derived from an EMBL/GenBank/DDBJ whole genome shotgun (WGS) entry which is preliminary data.</text>
</comment>
<reference evidence="3" key="1">
    <citation type="journal article" date="2019" name="Int. J. Syst. Evol. Microbiol.">
        <title>The Global Catalogue of Microorganisms (GCM) 10K type strain sequencing project: providing services to taxonomists for standard genome sequencing and annotation.</title>
        <authorList>
            <consortium name="The Broad Institute Genomics Platform"/>
            <consortium name="The Broad Institute Genome Sequencing Center for Infectious Disease"/>
            <person name="Wu L."/>
            <person name="Ma J."/>
        </authorList>
    </citation>
    <scope>NUCLEOTIDE SEQUENCE [LARGE SCALE GENOMIC DNA]</scope>
    <source>
        <strain evidence="3">JCM 18283</strain>
    </source>
</reference>
<name>A0ABP9G6G9_9SPHI</name>
<dbReference type="Pfam" id="PF09527">
    <property type="entry name" value="ATPase_gene1"/>
    <property type="match status" value="1"/>
</dbReference>
<dbReference type="RefSeq" id="WP_345333138.1">
    <property type="nucleotide sequence ID" value="NZ_BAABJI010000004.1"/>
</dbReference>
<keyword evidence="3" id="KW-1185">Reference proteome</keyword>
<accession>A0ABP9G6G9</accession>
<keyword evidence="1" id="KW-0812">Transmembrane</keyword>
<feature type="transmembrane region" description="Helical" evidence="1">
    <location>
        <begin position="22"/>
        <end position="41"/>
    </location>
</feature>
<evidence type="ECO:0008006" key="4">
    <source>
        <dbReference type="Google" id="ProtNLM"/>
    </source>
</evidence>
<evidence type="ECO:0000256" key="1">
    <source>
        <dbReference type="SAM" id="Phobius"/>
    </source>
</evidence>
<keyword evidence="1" id="KW-1133">Transmembrane helix</keyword>
<dbReference type="EMBL" id="BAABJI010000004">
    <property type="protein sequence ID" value="GAA4926761.1"/>
    <property type="molecule type" value="Genomic_DNA"/>
</dbReference>
<evidence type="ECO:0000313" key="3">
    <source>
        <dbReference type="Proteomes" id="UP001501436"/>
    </source>
</evidence>
<proteinExistence type="predicted"/>
<sequence>MAQNEPNQPDQAGKGMSNYAKYTGIAVQMIVIIGGMAYAGYKIDEVNKHNVQWVTAAMALAGVFISLYLVIRAVKN</sequence>
<keyword evidence="1" id="KW-0472">Membrane</keyword>
<evidence type="ECO:0000313" key="2">
    <source>
        <dbReference type="EMBL" id="GAA4926761.1"/>
    </source>
</evidence>
<protein>
    <recommendedName>
        <fullName evidence="4">F0F1-ATPase subunit (Ca2+/Mg2+ transporter)</fullName>
    </recommendedName>
</protein>
<gene>
    <name evidence="2" type="ORF">GCM10023313_34050</name>
</gene>
<organism evidence="2 3">
    <name type="scientific">Mucilaginibacter defluvii</name>
    <dbReference type="NCBI Taxonomy" id="1196019"/>
    <lineage>
        <taxon>Bacteria</taxon>
        <taxon>Pseudomonadati</taxon>
        <taxon>Bacteroidota</taxon>
        <taxon>Sphingobacteriia</taxon>
        <taxon>Sphingobacteriales</taxon>
        <taxon>Sphingobacteriaceae</taxon>
        <taxon>Mucilaginibacter</taxon>
    </lineage>
</organism>